<dbReference type="EMBL" id="JADZLT010000049">
    <property type="protein sequence ID" value="MBH0237797.1"/>
    <property type="molecule type" value="Genomic_DNA"/>
</dbReference>
<feature type="active site" description="Proton donor/acceptor" evidence="7">
    <location>
        <position position="164"/>
    </location>
</feature>
<dbReference type="InterPro" id="IPR038063">
    <property type="entry name" value="Transpep_catalytic_dom"/>
</dbReference>
<dbReference type="PROSITE" id="PS52029">
    <property type="entry name" value="LD_TPASE"/>
    <property type="match status" value="1"/>
</dbReference>
<keyword evidence="11" id="KW-1185">Reference proteome</keyword>
<dbReference type="GO" id="GO:0071555">
    <property type="term" value="P:cell wall organization"/>
    <property type="evidence" value="ECO:0007669"/>
    <property type="project" value="UniProtKB-UniRule"/>
</dbReference>
<evidence type="ECO:0000313" key="11">
    <source>
        <dbReference type="Proteomes" id="UP000631694"/>
    </source>
</evidence>
<evidence type="ECO:0000256" key="4">
    <source>
        <dbReference type="ARBA" id="ARBA00022960"/>
    </source>
</evidence>
<evidence type="ECO:0000256" key="3">
    <source>
        <dbReference type="ARBA" id="ARBA00022679"/>
    </source>
</evidence>
<feature type="active site" description="Nucleophile" evidence="7">
    <location>
        <position position="176"/>
    </location>
</feature>
<dbReference type="GO" id="GO:0016740">
    <property type="term" value="F:transferase activity"/>
    <property type="evidence" value="ECO:0007669"/>
    <property type="project" value="UniProtKB-KW"/>
</dbReference>
<dbReference type="RefSeq" id="WP_197311168.1">
    <property type="nucleotide sequence ID" value="NZ_JADZLT010000049.1"/>
</dbReference>
<feature type="domain" description="L,D-TPase catalytic" evidence="9">
    <location>
        <begin position="24"/>
        <end position="199"/>
    </location>
</feature>
<comment type="similarity">
    <text evidence="2">Belongs to the YkuD family.</text>
</comment>
<sequence>MKLRATTANRSRIRDRDRPATPRSGTGTGAGDLRLVLRRSSATRGRLVGAGLDLPCAIGRSGLTSAKREGDGATPRGRLAILGGVYRADRLRRPRCALELRPLRRDDGWCDAPGDANYNRPVRLPYRPSHEAMWRDDGLYDVVLVLGWNIRPRAQGRGSAIFFHLARPDHAPTAGCIALTKPDMLRLLPRLRPGAAIIV</sequence>
<evidence type="ECO:0000313" key="10">
    <source>
        <dbReference type="EMBL" id="MBH0237797.1"/>
    </source>
</evidence>
<evidence type="ECO:0000256" key="6">
    <source>
        <dbReference type="ARBA" id="ARBA00023316"/>
    </source>
</evidence>
<evidence type="ECO:0000256" key="1">
    <source>
        <dbReference type="ARBA" id="ARBA00004752"/>
    </source>
</evidence>
<feature type="compositionally biased region" description="Polar residues" evidence="8">
    <location>
        <begin position="1"/>
        <end position="10"/>
    </location>
</feature>
<dbReference type="PANTHER" id="PTHR38589:SF1">
    <property type="entry name" value="BLR0621 PROTEIN"/>
    <property type="match status" value="1"/>
</dbReference>
<dbReference type="CDD" id="cd16913">
    <property type="entry name" value="YkuD_like"/>
    <property type="match status" value="1"/>
</dbReference>
<reference evidence="10" key="1">
    <citation type="submission" date="2020-12" db="EMBL/GenBank/DDBJ databases">
        <title>Methylobrevis albus sp. nov., isolated from fresh water lack sediment.</title>
        <authorList>
            <person name="Zou Q."/>
        </authorList>
    </citation>
    <scope>NUCLEOTIDE SEQUENCE</scope>
    <source>
        <strain evidence="10">L22</strain>
    </source>
</reference>
<proteinExistence type="inferred from homology"/>
<protein>
    <submittedName>
        <fullName evidence="10">L,D-transpeptidase family protein</fullName>
    </submittedName>
</protein>
<dbReference type="PANTHER" id="PTHR38589">
    <property type="entry name" value="BLR0621 PROTEIN"/>
    <property type="match status" value="1"/>
</dbReference>
<keyword evidence="4 7" id="KW-0133">Cell shape</keyword>
<dbReference type="GO" id="GO:0004180">
    <property type="term" value="F:carboxypeptidase activity"/>
    <property type="evidence" value="ECO:0007669"/>
    <property type="project" value="UniProtKB-ARBA"/>
</dbReference>
<keyword evidence="5 7" id="KW-0573">Peptidoglycan synthesis</keyword>
<dbReference type="GO" id="GO:0008360">
    <property type="term" value="P:regulation of cell shape"/>
    <property type="evidence" value="ECO:0007669"/>
    <property type="project" value="UniProtKB-UniRule"/>
</dbReference>
<organism evidence="10 11">
    <name type="scientific">Methylobrevis albus</name>
    <dbReference type="NCBI Taxonomy" id="2793297"/>
    <lineage>
        <taxon>Bacteria</taxon>
        <taxon>Pseudomonadati</taxon>
        <taxon>Pseudomonadota</taxon>
        <taxon>Alphaproteobacteria</taxon>
        <taxon>Hyphomicrobiales</taxon>
        <taxon>Pleomorphomonadaceae</taxon>
        <taxon>Methylobrevis</taxon>
    </lineage>
</organism>
<keyword evidence="3" id="KW-0808">Transferase</keyword>
<gene>
    <name evidence="10" type="ORF">I5731_08190</name>
</gene>
<keyword evidence="6 7" id="KW-0961">Cell wall biogenesis/degradation</keyword>
<dbReference type="SUPFAM" id="SSF141523">
    <property type="entry name" value="L,D-transpeptidase catalytic domain-like"/>
    <property type="match status" value="1"/>
</dbReference>
<evidence type="ECO:0000256" key="7">
    <source>
        <dbReference type="PROSITE-ProRule" id="PRU01373"/>
    </source>
</evidence>
<comment type="caution">
    <text evidence="10">The sequence shown here is derived from an EMBL/GenBank/DDBJ whole genome shotgun (WGS) entry which is preliminary data.</text>
</comment>
<dbReference type="AlphaFoldDB" id="A0A931HZW4"/>
<dbReference type="GO" id="GO:0009252">
    <property type="term" value="P:peptidoglycan biosynthetic process"/>
    <property type="evidence" value="ECO:0007669"/>
    <property type="project" value="UniProtKB-KW"/>
</dbReference>
<evidence type="ECO:0000256" key="5">
    <source>
        <dbReference type="ARBA" id="ARBA00022984"/>
    </source>
</evidence>
<dbReference type="InterPro" id="IPR005490">
    <property type="entry name" value="LD_TPept_cat_dom"/>
</dbReference>
<accession>A0A931HZW4</accession>
<evidence type="ECO:0000256" key="2">
    <source>
        <dbReference type="ARBA" id="ARBA00005992"/>
    </source>
</evidence>
<evidence type="ECO:0000256" key="8">
    <source>
        <dbReference type="SAM" id="MobiDB-lite"/>
    </source>
</evidence>
<comment type="pathway">
    <text evidence="1 7">Cell wall biogenesis; peptidoglycan biosynthesis.</text>
</comment>
<name>A0A931HZW4_9HYPH</name>
<evidence type="ECO:0000259" key="9">
    <source>
        <dbReference type="PROSITE" id="PS52029"/>
    </source>
</evidence>
<feature type="region of interest" description="Disordered" evidence="8">
    <location>
        <begin position="1"/>
        <end position="33"/>
    </location>
</feature>
<dbReference type="Proteomes" id="UP000631694">
    <property type="component" value="Unassembled WGS sequence"/>
</dbReference>
<dbReference type="Pfam" id="PF03734">
    <property type="entry name" value="YkuD"/>
    <property type="match status" value="1"/>
</dbReference>